<accession>A0AA47ADD1</accession>
<dbReference type="AlphaFoldDB" id="A0AA47ADD1"/>
<protein>
    <submittedName>
        <fullName evidence="1">Uncharacterized protein</fullName>
    </submittedName>
</protein>
<geneLocation type="plasmid" evidence="1 2">
    <name>pGD02.2.1</name>
</geneLocation>
<proteinExistence type="predicted"/>
<gene>
    <name evidence="1" type="ORF">KUM34_026220</name>
</gene>
<evidence type="ECO:0000313" key="1">
    <source>
        <dbReference type="EMBL" id="UZF47916.1"/>
    </source>
</evidence>
<evidence type="ECO:0000313" key="2">
    <source>
        <dbReference type="Proteomes" id="UP001162740"/>
    </source>
</evidence>
<organism evidence="1 2">
    <name type="scientific">Rhodococcus rhodochrous</name>
    <dbReference type="NCBI Taxonomy" id="1829"/>
    <lineage>
        <taxon>Bacteria</taxon>
        <taxon>Bacillati</taxon>
        <taxon>Actinomycetota</taxon>
        <taxon>Actinomycetes</taxon>
        <taxon>Mycobacteriales</taxon>
        <taxon>Nocardiaceae</taxon>
        <taxon>Rhodococcus</taxon>
    </lineage>
</organism>
<reference evidence="1 2" key="1">
    <citation type="journal article" date="2021" name="Front. Microbiol.">
        <title>Bacterial Transformation of Aromatic Monomers in Softwood Black Liquor.</title>
        <authorList>
            <person name="Navas L.E."/>
            <person name="Dexter G."/>
            <person name="Liu J."/>
            <person name="Levy-Booth D."/>
            <person name="Cho M."/>
            <person name="Jang S.K."/>
            <person name="Mansfield S.D."/>
            <person name="Renneckar S."/>
            <person name="Mohn W.W."/>
            <person name="Eltis L.D."/>
        </authorList>
    </citation>
    <scope>NUCLEOTIDE SEQUENCE [LARGE SCALE GENOMIC DNA]</scope>
    <source>
        <strain evidence="1 2">GD02</strain>
    </source>
</reference>
<keyword evidence="1" id="KW-0614">Plasmid</keyword>
<name>A0AA47ADD1_RHORH</name>
<dbReference type="EMBL" id="CP083975">
    <property type="protein sequence ID" value="UZF47916.1"/>
    <property type="molecule type" value="Genomic_DNA"/>
</dbReference>
<dbReference type="RefSeq" id="WP_085470639.1">
    <property type="nucleotide sequence ID" value="NZ_CP083975.1"/>
</dbReference>
<dbReference type="Proteomes" id="UP001162740">
    <property type="component" value="Plasmid pGD02.2.1"/>
</dbReference>
<sequence length="101" mass="10561">MLKTGARLRSQVCTTEVIVVRADNPPATLNCGGHPLIDIKTPVADDLTIDSNFADGSALGKRYRDSEGTVEILVTKPGSGSLALGDQALELKTAQPLPSSD</sequence>